<dbReference type="Gene3D" id="3.30.420.10">
    <property type="entry name" value="Ribonuclease H-like superfamily/Ribonuclease H"/>
    <property type="match status" value="1"/>
</dbReference>
<accession>A0A6J8DR01</accession>
<feature type="domain" description="Tc1-like transposase DDE" evidence="1">
    <location>
        <begin position="126"/>
        <end position="268"/>
    </location>
</feature>
<sequence length="268" mass="30639">MCSKKNKFRKSYAPGNAMSLDKRQLIIQEVEENGGTEFAVPRGVFQTVAAKFKMHRNSVRRIWLKYKEDGNQNRRQKRGRLSGSEKLTPQDFEFTERPSGDRFKIANLRYTQAYLDYIVQQDVRKLKFFDESGVKVTTANKSRGHSQIGKPCVEIERYQEGAILTLNLLVGSDGVKHFNFVDGASNSAFYINFFHEAIEIVSDDGYPVLSPGDIVVVDNAAFHHNHAEIILSNYFSDQNIHYIFLPTYSPDKNPAEPCFGKIKRCLQN</sequence>
<evidence type="ECO:0000313" key="3">
    <source>
        <dbReference type="Proteomes" id="UP000507470"/>
    </source>
</evidence>
<gene>
    <name evidence="2" type="ORF">MCOR_43370</name>
</gene>
<dbReference type="PANTHER" id="PTHR46564:SF1">
    <property type="entry name" value="TRANSPOSASE"/>
    <property type="match status" value="1"/>
</dbReference>
<dbReference type="OrthoDB" id="10064486at2759"/>
<reference evidence="2 3" key="1">
    <citation type="submission" date="2020-06" db="EMBL/GenBank/DDBJ databases">
        <authorList>
            <person name="Li R."/>
            <person name="Bekaert M."/>
        </authorList>
    </citation>
    <scope>NUCLEOTIDE SEQUENCE [LARGE SCALE GENOMIC DNA]</scope>
    <source>
        <strain evidence="3">wild</strain>
    </source>
</reference>
<dbReference type="PANTHER" id="PTHR46564">
    <property type="entry name" value="TRANSPOSASE"/>
    <property type="match status" value="1"/>
</dbReference>
<dbReference type="GO" id="GO:0003676">
    <property type="term" value="F:nucleic acid binding"/>
    <property type="evidence" value="ECO:0007669"/>
    <property type="project" value="InterPro"/>
</dbReference>
<organism evidence="2 3">
    <name type="scientific">Mytilus coruscus</name>
    <name type="common">Sea mussel</name>
    <dbReference type="NCBI Taxonomy" id="42192"/>
    <lineage>
        <taxon>Eukaryota</taxon>
        <taxon>Metazoa</taxon>
        <taxon>Spiralia</taxon>
        <taxon>Lophotrochozoa</taxon>
        <taxon>Mollusca</taxon>
        <taxon>Bivalvia</taxon>
        <taxon>Autobranchia</taxon>
        <taxon>Pteriomorphia</taxon>
        <taxon>Mytilida</taxon>
        <taxon>Mytiloidea</taxon>
        <taxon>Mytilidae</taxon>
        <taxon>Mytilinae</taxon>
        <taxon>Mytilus</taxon>
    </lineage>
</organism>
<evidence type="ECO:0000313" key="2">
    <source>
        <dbReference type="EMBL" id="CAC5410167.1"/>
    </source>
</evidence>
<dbReference type="AlphaFoldDB" id="A0A6J8DR01"/>
<dbReference type="InterPro" id="IPR038717">
    <property type="entry name" value="Tc1-like_DDE_dom"/>
</dbReference>
<dbReference type="InterPro" id="IPR036397">
    <property type="entry name" value="RNaseH_sf"/>
</dbReference>
<evidence type="ECO:0000259" key="1">
    <source>
        <dbReference type="Pfam" id="PF13358"/>
    </source>
</evidence>
<dbReference type="Pfam" id="PF13358">
    <property type="entry name" value="DDE_3"/>
    <property type="match status" value="1"/>
</dbReference>
<name>A0A6J8DR01_MYTCO</name>
<dbReference type="Proteomes" id="UP000507470">
    <property type="component" value="Unassembled WGS sequence"/>
</dbReference>
<dbReference type="EMBL" id="CACVKT020007722">
    <property type="protein sequence ID" value="CAC5410167.1"/>
    <property type="molecule type" value="Genomic_DNA"/>
</dbReference>
<keyword evidence="3" id="KW-1185">Reference proteome</keyword>
<protein>
    <recommendedName>
        <fullName evidence="1">Tc1-like transposase DDE domain-containing protein</fullName>
    </recommendedName>
</protein>
<proteinExistence type="predicted"/>